<reference evidence="3 4" key="1">
    <citation type="submission" date="2021-03" db="EMBL/GenBank/DDBJ databases">
        <title>Sequencing the genomes of 1000 actinobacteria strains.</title>
        <authorList>
            <person name="Klenk H.-P."/>
        </authorList>
    </citation>
    <scope>NUCLEOTIDE SEQUENCE [LARGE SCALE GENOMIC DNA]</scope>
    <source>
        <strain evidence="3 4">DSM 46670</strain>
    </source>
</reference>
<gene>
    <name evidence="3" type="ORF">JOF56_004167</name>
</gene>
<dbReference type="EMBL" id="JAGINW010000001">
    <property type="protein sequence ID" value="MBP2323782.1"/>
    <property type="molecule type" value="Genomic_DNA"/>
</dbReference>
<keyword evidence="4" id="KW-1185">Reference proteome</keyword>
<dbReference type="Proteomes" id="UP001519332">
    <property type="component" value="Unassembled WGS sequence"/>
</dbReference>
<feature type="region of interest" description="Disordered" evidence="1">
    <location>
        <begin position="178"/>
        <end position="208"/>
    </location>
</feature>
<proteinExistence type="predicted"/>
<dbReference type="InterPro" id="IPR005094">
    <property type="entry name" value="Endonuclease_MobA/VirD2"/>
</dbReference>
<evidence type="ECO:0000313" key="3">
    <source>
        <dbReference type="EMBL" id="MBP2323782.1"/>
    </source>
</evidence>
<accession>A0ABS4TH72</accession>
<feature type="region of interest" description="Disordered" evidence="1">
    <location>
        <begin position="480"/>
        <end position="532"/>
    </location>
</feature>
<feature type="domain" description="MobA/VirD2-like nuclease" evidence="2">
    <location>
        <begin position="79"/>
        <end position="176"/>
    </location>
</feature>
<evidence type="ECO:0000256" key="1">
    <source>
        <dbReference type="SAM" id="MobiDB-lite"/>
    </source>
</evidence>
<feature type="compositionally biased region" description="Polar residues" evidence="1">
    <location>
        <begin position="517"/>
        <end position="532"/>
    </location>
</feature>
<evidence type="ECO:0000259" key="2">
    <source>
        <dbReference type="Pfam" id="PF03432"/>
    </source>
</evidence>
<name>A0ABS4TH72_9PSEU</name>
<protein>
    <recommendedName>
        <fullName evidence="2">MobA/VirD2-like nuclease domain-containing protein</fullName>
    </recommendedName>
</protein>
<comment type="caution">
    <text evidence="3">The sequence shown here is derived from an EMBL/GenBank/DDBJ whole genome shotgun (WGS) entry which is preliminary data.</text>
</comment>
<evidence type="ECO:0000313" key="4">
    <source>
        <dbReference type="Proteomes" id="UP001519332"/>
    </source>
</evidence>
<feature type="compositionally biased region" description="Basic and acidic residues" evidence="1">
    <location>
        <begin position="191"/>
        <end position="208"/>
    </location>
</feature>
<dbReference type="Pfam" id="PF03432">
    <property type="entry name" value="Relaxase"/>
    <property type="match status" value="1"/>
</dbReference>
<dbReference type="RefSeq" id="WP_209640683.1">
    <property type="nucleotide sequence ID" value="NZ_JAGINW010000001.1"/>
</dbReference>
<sequence length="532" mass="57892">MIAKAPEKGKYGSDTYGLLRYLFGPGRSNEHRDQHLVAAWNPEWLAGGAFATRYRGWMARLAREIDAPMTGHNVEAPRGHVYHLVLSVPRQDGNLGDARWRELIEEAIDRMGFGPDSEGRAGCRWVAVHHGPSKDGNDHVHLALNLVRGDGSIVDTYRDWPRWRAWCLDVERRYGLTPTSPANKTAPLRPTRAETEKATRQGRDQSSREYLRQVVRAAAAQASTAGEFLALVRQEGVRIEPRWSEDGQLAGYKLALPIDRSRSSPDGLVWFSGSKLARDLSAPKLTARWASAPAAPPPLPRDERDRTAIGRAEHAAAIKDAASATTQAHSVLTLATSSTLDTTTGNADASLVDAEQADSIAHATLDMMVATAAVIEGHDRGPLTAAAVAYERAAATPHRVQPIQWAPVAAELRTAARRLARVGVVSRRGNTGIAVAALLAALVSLLAEIAAWRQQTGQLQQAAAARHTIALLKSDNDIGDQGLSNRRVRADKPMTETTGLDSRRGRRSATQERARTSGYQLSRDPQSANRSR</sequence>
<organism evidence="3 4">
    <name type="scientific">Kibdelosporangium banguiense</name>
    <dbReference type="NCBI Taxonomy" id="1365924"/>
    <lineage>
        <taxon>Bacteria</taxon>
        <taxon>Bacillati</taxon>
        <taxon>Actinomycetota</taxon>
        <taxon>Actinomycetes</taxon>
        <taxon>Pseudonocardiales</taxon>
        <taxon>Pseudonocardiaceae</taxon>
        <taxon>Kibdelosporangium</taxon>
    </lineage>
</organism>